<dbReference type="Pfam" id="PF05097">
    <property type="entry name" value="DUF688"/>
    <property type="match status" value="1"/>
</dbReference>
<dbReference type="STRING" id="3871.A0A4P1RCE9"/>
<feature type="region of interest" description="Disordered" evidence="1">
    <location>
        <begin position="23"/>
        <end position="131"/>
    </location>
</feature>
<gene>
    <name evidence="2" type="ORF">TanjilG_02990</name>
</gene>
<proteinExistence type="predicted"/>
<dbReference type="Proteomes" id="UP000188354">
    <property type="component" value="Chromosome LG07"/>
</dbReference>
<keyword evidence="3" id="KW-1185">Reference proteome</keyword>
<dbReference type="PANTHER" id="PTHR33671">
    <property type="entry name" value="N-METHYLTRANSFERASE, PUTATIVE (DUF688)-RELATED"/>
    <property type="match status" value="1"/>
</dbReference>
<evidence type="ECO:0000256" key="1">
    <source>
        <dbReference type="SAM" id="MobiDB-lite"/>
    </source>
</evidence>
<feature type="compositionally biased region" description="Basic and acidic residues" evidence="1">
    <location>
        <begin position="424"/>
        <end position="435"/>
    </location>
</feature>
<evidence type="ECO:0000313" key="3">
    <source>
        <dbReference type="Proteomes" id="UP000188354"/>
    </source>
</evidence>
<evidence type="ECO:0008006" key="4">
    <source>
        <dbReference type="Google" id="ProtNLM"/>
    </source>
</evidence>
<dbReference type="EMBL" id="CM007367">
    <property type="protein sequence ID" value="OIW08314.1"/>
    <property type="molecule type" value="Genomic_DNA"/>
</dbReference>
<dbReference type="InterPro" id="IPR007789">
    <property type="entry name" value="DUF688"/>
</dbReference>
<dbReference type="AlphaFoldDB" id="A0A4P1RCE9"/>
<dbReference type="Gramene" id="OIW08314">
    <property type="protein sequence ID" value="OIW08314"/>
    <property type="gene ID" value="TanjilG_02990"/>
</dbReference>
<feature type="compositionally biased region" description="Polar residues" evidence="1">
    <location>
        <begin position="116"/>
        <end position="130"/>
    </location>
</feature>
<reference evidence="2 3" key="1">
    <citation type="journal article" date="2017" name="Plant Biotechnol. J.">
        <title>A comprehensive draft genome sequence for lupin (Lupinus angustifolius), an emerging health food: insights into plant-microbe interactions and legume evolution.</title>
        <authorList>
            <person name="Hane J.K."/>
            <person name="Ming Y."/>
            <person name="Kamphuis L.G."/>
            <person name="Nelson M.N."/>
            <person name="Garg G."/>
            <person name="Atkins C.A."/>
            <person name="Bayer P.E."/>
            <person name="Bravo A."/>
            <person name="Bringans S."/>
            <person name="Cannon S."/>
            <person name="Edwards D."/>
            <person name="Foley R."/>
            <person name="Gao L.L."/>
            <person name="Harrison M.J."/>
            <person name="Huang W."/>
            <person name="Hurgobin B."/>
            <person name="Li S."/>
            <person name="Liu C.W."/>
            <person name="McGrath A."/>
            <person name="Morahan G."/>
            <person name="Murray J."/>
            <person name="Weller J."/>
            <person name="Jian J."/>
            <person name="Singh K.B."/>
        </authorList>
    </citation>
    <scope>NUCLEOTIDE SEQUENCE [LARGE SCALE GENOMIC DNA]</scope>
    <source>
        <strain evidence="3">cv. Tanjil</strain>
        <tissue evidence="2">Whole plant</tissue>
    </source>
</reference>
<dbReference type="PANTHER" id="PTHR33671:SF2">
    <property type="entry name" value="N-METHYLTRANSFERASE, PUTATIVE (DUF688)-RELATED"/>
    <property type="match status" value="1"/>
</dbReference>
<name>A0A4P1RCE9_LUPAN</name>
<dbReference type="KEGG" id="lang:109351869"/>
<evidence type="ECO:0000313" key="2">
    <source>
        <dbReference type="EMBL" id="OIW08314.1"/>
    </source>
</evidence>
<accession>A0A4P1RCE9</accession>
<protein>
    <recommendedName>
        <fullName evidence="4">DUF688 domain-containing protein</fullName>
    </recommendedName>
</protein>
<feature type="compositionally biased region" description="Polar residues" evidence="1">
    <location>
        <begin position="411"/>
        <end position="423"/>
    </location>
</feature>
<feature type="compositionally biased region" description="Basic and acidic residues" evidence="1">
    <location>
        <begin position="573"/>
        <end position="583"/>
    </location>
</feature>
<feature type="region of interest" description="Disordered" evidence="1">
    <location>
        <begin position="411"/>
        <end position="435"/>
    </location>
</feature>
<organism evidence="2 3">
    <name type="scientific">Lupinus angustifolius</name>
    <name type="common">Narrow-leaved blue lupine</name>
    <dbReference type="NCBI Taxonomy" id="3871"/>
    <lineage>
        <taxon>Eukaryota</taxon>
        <taxon>Viridiplantae</taxon>
        <taxon>Streptophyta</taxon>
        <taxon>Embryophyta</taxon>
        <taxon>Tracheophyta</taxon>
        <taxon>Spermatophyta</taxon>
        <taxon>Magnoliopsida</taxon>
        <taxon>eudicotyledons</taxon>
        <taxon>Gunneridae</taxon>
        <taxon>Pentapetalae</taxon>
        <taxon>rosids</taxon>
        <taxon>fabids</taxon>
        <taxon>Fabales</taxon>
        <taxon>Fabaceae</taxon>
        <taxon>Papilionoideae</taxon>
        <taxon>50 kb inversion clade</taxon>
        <taxon>genistoids sensu lato</taxon>
        <taxon>core genistoids</taxon>
        <taxon>Genisteae</taxon>
        <taxon>Lupinus</taxon>
    </lineage>
</organism>
<sequence length="702" mass="77416">MILQNLMEEKQLDFYQPLLSVRRFPSTAASENDNKRKGDMSSAELPPLPVYKSELKSGPMRNPGAVPFVWEQTPGRPKDENKVQTQWPSVTPKLPPGRVSKVKQQHCDEVSKARSVRQSRTGSTVSSPQIVATLDKEVTKQESLEEAIQEKASSGSDDEDENYVDAVDTLSRTESILMNCSVSGLSGLDDQEAQPCGTFSTDKQARDFMIGRFLPAAKAMASETPRYTSRKALVIQEQSNQVNKLGCGENSRPLNPKWQKVLPQYAQDIVREESEDESDDDVSENYAPKVCGLFPRFCLLNPILGLRMEDGVLNSAGHRMQGKSIASYRRTAKEHAKIAYHGKKSVDSPSGFTQEKDFLNIPEKSKHGIDPHRRGFSKVLDRESTQCESSCDSPVAEKTLYVDSVHVKYPTSYSSETKGSTNHGGDDLETLRKDDGIDKNPSVDCLLEDSKNLGIVDEKATLQTKSSVSLDSSLACSDNSSNDVQMEMKNHPNKIYSERQGFTNPGYQGSNLDHNLVATSSPKMVEIGKIESESEVPSSKKRSSGLIQKPVSWNNSKLASDLEVGLKSQQATKDQECRQDSRQDPNTLASSKVVGDGKIGLERKSPMKLGHRQTSDASSLKLPLALPLPKAPSESWLTRTLPTVSSRSIPSWSNLTSNNHALTQSPKTALVDPKWEIIVKSSNVLHGRLRFSEEPLAPIPEA</sequence>
<feature type="region of interest" description="Disordered" evidence="1">
    <location>
        <begin position="569"/>
        <end position="599"/>
    </location>
</feature>
<dbReference type="OrthoDB" id="677721at2759"/>